<dbReference type="Pfam" id="PF13848">
    <property type="entry name" value="Thioredoxin_6"/>
    <property type="match status" value="1"/>
</dbReference>
<evidence type="ECO:0000256" key="1">
    <source>
        <dbReference type="ARBA" id="ARBA00001182"/>
    </source>
</evidence>
<evidence type="ECO:0000256" key="2">
    <source>
        <dbReference type="ARBA" id="ARBA00004319"/>
    </source>
</evidence>
<evidence type="ECO:0000256" key="6">
    <source>
        <dbReference type="ARBA" id="ARBA00022737"/>
    </source>
</evidence>
<evidence type="ECO:0000256" key="13">
    <source>
        <dbReference type="SAM" id="Coils"/>
    </source>
</evidence>
<comment type="subcellular location">
    <subcellularLocation>
        <location evidence="2">Endoplasmic reticulum lumen</location>
    </subcellularLocation>
</comment>
<evidence type="ECO:0000313" key="16">
    <source>
        <dbReference type="EMBL" id="KAG6477090.1"/>
    </source>
</evidence>
<dbReference type="Pfam" id="PF12796">
    <property type="entry name" value="Ank_2"/>
    <property type="match status" value="1"/>
</dbReference>
<evidence type="ECO:0000256" key="9">
    <source>
        <dbReference type="ARBA" id="ARBA00023180"/>
    </source>
</evidence>
<dbReference type="GO" id="GO:0034976">
    <property type="term" value="P:response to endoplasmic reticulum stress"/>
    <property type="evidence" value="ECO:0007669"/>
    <property type="project" value="TreeGrafter"/>
</dbReference>
<feature type="repeat" description="ANK" evidence="12">
    <location>
        <begin position="676"/>
        <end position="712"/>
    </location>
</feature>
<dbReference type="CDD" id="cd02982">
    <property type="entry name" value="PDI_b'_family"/>
    <property type="match status" value="1"/>
</dbReference>
<evidence type="ECO:0000256" key="11">
    <source>
        <dbReference type="ARBA" id="ARBA00023284"/>
    </source>
</evidence>
<dbReference type="Proteomes" id="UP000734854">
    <property type="component" value="Unassembled WGS sequence"/>
</dbReference>
<dbReference type="GO" id="GO:0005788">
    <property type="term" value="C:endoplasmic reticulum lumen"/>
    <property type="evidence" value="ECO:0007669"/>
    <property type="project" value="UniProtKB-SubCell"/>
</dbReference>
<evidence type="ECO:0000256" key="12">
    <source>
        <dbReference type="PROSITE-ProRule" id="PRU00023"/>
    </source>
</evidence>
<feature type="chain" id="PRO_5035145039" description="protein disulfide-isomerase" evidence="14">
    <location>
        <begin position="27"/>
        <end position="821"/>
    </location>
</feature>
<dbReference type="Gene3D" id="3.40.30.10">
    <property type="entry name" value="Glutaredoxin"/>
    <property type="match status" value="4"/>
</dbReference>
<dbReference type="FunFam" id="3.40.30.10:FF:000204">
    <property type="entry name" value="Protein disulfide isomerase-like 1-6"/>
    <property type="match status" value="1"/>
</dbReference>
<evidence type="ECO:0000256" key="10">
    <source>
        <dbReference type="ARBA" id="ARBA00023235"/>
    </source>
</evidence>
<dbReference type="InterPro" id="IPR036249">
    <property type="entry name" value="Thioredoxin-like_sf"/>
</dbReference>
<sequence length="821" mass="93268">MPVSQRFVLATVLLLFLLQSLLRVSASIIDNEEDDLEGLEELLAVDQEEDQEKGAGGGIQNKLSEAEILRRAQKIVVELSNENAEKVVLSNAAVLLLGYAPWCPRSAELMPKFAEAATALREMGSNLVVAKLDAERHEKAAKLLGIKGFPTILLFIDGSPLAYRGGFTKEEIVIWVKKKTGAPVIRLSSLDAAEEFLRWHQIFIMGYFENYEGPEYDEFLKAAITDNEIQFVETIDSTIARLLFPDVELDKKFIGLVKSEPERFEKFDDNFEEHRILQFIEYNKFPLVTELTELNSARVYSSAIKLQVFIFSTPEDFDGLRPLIQDVAKSYKRNIMFIYVDNAQDNLAKPFMTLYGLESEEPIVTAFDNRIGSKYLLEADLAQSTLEEFCNRFLHGTLLPYFKSEPIPSEVRIPFRLSQQDNRNASTKAMVEKVVGKTFSASVLESVESVFLEVYTPWCMDCDATSKQVQKLAEHFKGLEDLKFARIDASLNEHPKLEINNYPTLLLYPAGDKSKPIKVSKKSSLKDFIAFVKKHAKADEDRGILDEKEEKKQELEMRFKDLLLNAIPTYPLLPHSVSSPDLVFRDILWRLLFPFLFADDYLDGLRDPDINCNLALSLEIIIFLVPFRKQNSYLRSKYLRLLYGETPFHMAAKNGCSESARLLLAQGASLDAKVNNGMTPLHLAVWHALRAEDCKTVSTLLEYNANCSAKHNEGMTPLNHLSESASREKLRGLLIKHMEEQRKCKAIESCSEAKAKMDEFKSAISGIIGLQDLKMQLRRWARGMLFDEKRRAFGLNMLQEGLHLWLSLVTLEQVSDAIDRL</sequence>
<dbReference type="EC" id="5.3.4.1" evidence="4"/>
<dbReference type="GO" id="GO:0003756">
    <property type="term" value="F:protein disulfide isomerase activity"/>
    <property type="evidence" value="ECO:0007669"/>
    <property type="project" value="UniProtKB-EC"/>
</dbReference>
<keyword evidence="12" id="KW-0040">ANK repeat</keyword>
<keyword evidence="8" id="KW-1015">Disulfide bond</keyword>
<dbReference type="Gene3D" id="1.25.40.20">
    <property type="entry name" value="Ankyrin repeat-containing domain"/>
    <property type="match status" value="1"/>
</dbReference>
<dbReference type="CDD" id="cd02961">
    <property type="entry name" value="PDI_a_family"/>
    <property type="match status" value="1"/>
</dbReference>
<protein>
    <recommendedName>
        <fullName evidence="4">protein disulfide-isomerase</fullName>
        <ecNumber evidence="4">5.3.4.1</ecNumber>
    </recommendedName>
</protein>
<evidence type="ECO:0000313" key="17">
    <source>
        <dbReference type="Proteomes" id="UP000734854"/>
    </source>
</evidence>
<dbReference type="CDD" id="cd02995">
    <property type="entry name" value="PDI_a_PDI_a'_C"/>
    <property type="match status" value="1"/>
</dbReference>
<feature type="repeat" description="ANK" evidence="12">
    <location>
        <begin position="643"/>
        <end position="675"/>
    </location>
</feature>
<dbReference type="EMBL" id="JACMSC010000018">
    <property type="protein sequence ID" value="KAG6477090.1"/>
    <property type="molecule type" value="Genomic_DNA"/>
</dbReference>
<name>A0A8J5K974_ZINOF</name>
<organism evidence="16 17">
    <name type="scientific">Zingiber officinale</name>
    <name type="common">Ginger</name>
    <name type="synonym">Amomum zingiber</name>
    <dbReference type="NCBI Taxonomy" id="94328"/>
    <lineage>
        <taxon>Eukaryota</taxon>
        <taxon>Viridiplantae</taxon>
        <taxon>Streptophyta</taxon>
        <taxon>Embryophyta</taxon>
        <taxon>Tracheophyta</taxon>
        <taxon>Spermatophyta</taxon>
        <taxon>Magnoliopsida</taxon>
        <taxon>Liliopsida</taxon>
        <taxon>Zingiberales</taxon>
        <taxon>Zingiberaceae</taxon>
        <taxon>Zingiber</taxon>
    </lineage>
</organism>
<evidence type="ECO:0000256" key="5">
    <source>
        <dbReference type="ARBA" id="ARBA00022729"/>
    </source>
</evidence>
<dbReference type="FunFam" id="3.40.30.10:FF:000042">
    <property type="entry name" value="protein disulfide-isomerase A2"/>
    <property type="match status" value="1"/>
</dbReference>
<feature type="domain" description="Thioredoxin" evidence="15">
    <location>
        <begin position="393"/>
        <end position="537"/>
    </location>
</feature>
<dbReference type="PANTHER" id="PTHR18929">
    <property type="entry name" value="PROTEIN DISULFIDE ISOMERASE"/>
    <property type="match status" value="1"/>
</dbReference>
<dbReference type="InterPro" id="IPR002110">
    <property type="entry name" value="Ankyrin_rpt"/>
</dbReference>
<dbReference type="InterPro" id="IPR013766">
    <property type="entry name" value="Thioredoxin_domain"/>
</dbReference>
<dbReference type="PROSITE" id="PS50088">
    <property type="entry name" value="ANK_REPEAT"/>
    <property type="match status" value="2"/>
</dbReference>
<keyword evidence="17" id="KW-1185">Reference proteome</keyword>
<dbReference type="SUPFAM" id="SSF52833">
    <property type="entry name" value="Thioredoxin-like"/>
    <property type="match status" value="4"/>
</dbReference>
<evidence type="ECO:0000256" key="4">
    <source>
        <dbReference type="ARBA" id="ARBA00012723"/>
    </source>
</evidence>
<feature type="domain" description="Thioredoxin" evidence="15">
    <location>
        <begin position="22"/>
        <end position="181"/>
    </location>
</feature>
<evidence type="ECO:0000256" key="3">
    <source>
        <dbReference type="ARBA" id="ARBA00006347"/>
    </source>
</evidence>
<keyword evidence="9" id="KW-0325">Glycoprotein</keyword>
<evidence type="ECO:0000259" key="15">
    <source>
        <dbReference type="PROSITE" id="PS51352"/>
    </source>
</evidence>
<comment type="catalytic activity">
    <reaction evidence="1">
        <text>Catalyzes the rearrangement of -S-S- bonds in proteins.</text>
        <dbReference type="EC" id="5.3.4.1"/>
    </reaction>
</comment>
<keyword evidence="5 14" id="KW-0732">Signal</keyword>
<dbReference type="CDD" id="cd02981">
    <property type="entry name" value="PDI_b_family"/>
    <property type="match status" value="1"/>
</dbReference>
<dbReference type="InterPro" id="IPR036770">
    <property type="entry name" value="Ankyrin_rpt-contain_sf"/>
</dbReference>
<dbReference type="SMART" id="SM00248">
    <property type="entry name" value="ANK"/>
    <property type="match status" value="2"/>
</dbReference>
<evidence type="ECO:0000256" key="7">
    <source>
        <dbReference type="ARBA" id="ARBA00022824"/>
    </source>
</evidence>
<proteinExistence type="inferred from homology"/>
<keyword evidence="7" id="KW-0256">Endoplasmic reticulum</keyword>
<dbReference type="Pfam" id="PF00085">
    <property type="entry name" value="Thioredoxin"/>
    <property type="match status" value="2"/>
</dbReference>
<dbReference type="PROSITE" id="PS51352">
    <property type="entry name" value="THIOREDOXIN_2"/>
    <property type="match status" value="2"/>
</dbReference>
<feature type="signal peptide" evidence="14">
    <location>
        <begin position="1"/>
        <end position="26"/>
    </location>
</feature>
<comment type="similarity">
    <text evidence="3">Belongs to the protein disulfide isomerase family.</text>
</comment>
<accession>A0A8J5K974</accession>
<dbReference type="GO" id="GO:0006457">
    <property type="term" value="P:protein folding"/>
    <property type="evidence" value="ECO:0007669"/>
    <property type="project" value="TreeGrafter"/>
</dbReference>
<feature type="coiled-coil region" evidence="13">
    <location>
        <begin position="538"/>
        <end position="565"/>
    </location>
</feature>
<dbReference type="SUPFAM" id="SSF48403">
    <property type="entry name" value="Ankyrin repeat"/>
    <property type="match status" value="1"/>
</dbReference>
<evidence type="ECO:0000256" key="8">
    <source>
        <dbReference type="ARBA" id="ARBA00023157"/>
    </source>
</evidence>
<gene>
    <name evidence="16" type="ORF">ZIOFF_066342</name>
</gene>
<dbReference type="PANTHER" id="PTHR18929:SF189">
    <property type="entry name" value="PROTEIN DISULFIDE ISOMERASE-LIKE 1-5-RELATED"/>
    <property type="match status" value="1"/>
</dbReference>
<evidence type="ECO:0000256" key="14">
    <source>
        <dbReference type="SAM" id="SignalP"/>
    </source>
</evidence>
<keyword evidence="11" id="KW-0676">Redox-active center</keyword>
<keyword evidence="6" id="KW-0677">Repeat</keyword>
<dbReference type="AlphaFoldDB" id="A0A8J5K974"/>
<reference evidence="16 17" key="1">
    <citation type="submission" date="2020-08" db="EMBL/GenBank/DDBJ databases">
        <title>Plant Genome Project.</title>
        <authorList>
            <person name="Zhang R.-G."/>
        </authorList>
    </citation>
    <scope>NUCLEOTIDE SEQUENCE [LARGE SCALE GENOMIC DNA]</scope>
    <source>
        <tissue evidence="16">Rhizome</tissue>
    </source>
</reference>
<keyword evidence="10" id="KW-0413">Isomerase</keyword>
<keyword evidence="13" id="KW-0175">Coiled coil</keyword>
<dbReference type="FunFam" id="3.40.30.10:FF:000134">
    <property type="entry name" value="Protein disulfide-isomerase"/>
    <property type="match status" value="1"/>
</dbReference>
<dbReference type="PROSITE" id="PS50297">
    <property type="entry name" value="ANK_REP_REGION"/>
    <property type="match status" value="1"/>
</dbReference>
<comment type="caution">
    <text evidence="16">The sequence shown here is derived from an EMBL/GenBank/DDBJ whole genome shotgun (WGS) entry which is preliminary data.</text>
</comment>